<organism evidence="3 4">
    <name type="scientific">Paenibacillus catalpae</name>
    <dbReference type="NCBI Taxonomy" id="1045775"/>
    <lineage>
        <taxon>Bacteria</taxon>
        <taxon>Bacillati</taxon>
        <taxon>Bacillota</taxon>
        <taxon>Bacilli</taxon>
        <taxon>Bacillales</taxon>
        <taxon>Paenibacillaceae</taxon>
        <taxon>Paenibacillus</taxon>
    </lineage>
</organism>
<feature type="signal peptide" evidence="2">
    <location>
        <begin position="1"/>
        <end position="28"/>
    </location>
</feature>
<dbReference type="EMBL" id="FOMT01000005">
    <property type="protein sequence ID" value="SFE99453.1"/>
    <property type="molecule type" value="Genomic_DNA"/>
</dbReference>
<accession>A0A1I2F398</accession>
<dbReference type="AlphaFoldDB" id="A0A1I2F398"/>
<feature type="compositionally biased region" description="Gly residues" evidence="1">
    <location>
        <begin position="99"/>
        <end position="108"/>
    </location>
</feature>
<sequence length="108" mass="11676">MNLTQKAMLGVSAVAMATALTGCGQSTAYPRTAPPTDTQCNDWEWDKSDGVYRCDDSSSSYYRHYYYGNSYYSTRSALQKSSSYSTYKTSISSKTSSGFGKGSSISGG</sequence>
<reference evidence="4" key="1">
    <citation type="submission" date="2016-10" db="EMBL/GenBank/DDBJ databases">
        <authorList>
            <person name="Varghese N."/>
            <person name="Submissions S."/>
        </authorList>
    </citation>
    <scope>NUCLEOTIDE SEQUENCE [LARGE SCALE GENOMIC DNA]</scope>
    <source>
        <strain evidence="4">CGMCC 1.10784</strain>
    </source>
</reference>
<name>A0A1I2F398_9BACL</name>
<protein>
    <recommendedName>
        <fullName evidence="5">Aminotransferase yhxA</fullName>
    </recommendedName>
</protein>
<dbReference type="RefSeq" id="WP_091188810.1">
    <property type="nucleotide sequence ID" value="NZ_FOMT01000005.1"/>
</dbReference>
<gene>
    <name evidence="3" type="ORF">SAMN05216378_4653</name>
</gene>
<keyword evidence="2" id="KW-0732">Signal</keyword>
<dbReference type="Proteomes" id="UP000198855">
    <property type="component" value="Unassembled WGS sequence"/>
</dbReference>
<dbReference type="OrthoDB" id="2666077at2"/>
<feature type="region of interest" description="Disordered" evidence="1">
    <location>
        <begin position="88"/>
        <end position="108"/>
    </location>
</feature>
<feature type="compositionally biased region" description="Low complexity" evidence="1">
    <location>
        <begin position="88"/>
        <end position="98"/>
    </location>
</feature>
<dbReference type="STRING" id="1045775.SAMN05216378_4653"/>
<keyword evidence="4" id="KW-1185">Reference proteome</keyword>
<proteinExistence type="predicted"/>
<evidence type="ECO:0000256" key="2">
    <source>
        <dbReference type="SAM" id="SignalP"/>
    </source>
</evidence>
<evidence type="ECO:0000256" key="1">
    <source>
        <dbReference type="SAM" id="MobiDB-lite"/>
    </source>
</evidence>
<dbReference type="PROSITE" id="PS51257">
    <property type="entry name" value="PROKAR_LIPOPROTEIN"/>
    <property type="match status" value="1"/>
</dbReference>
<evidence type="ECO:0000313" key="3">
    <source>
        <dbReference type="EMBL" id="SFE99453.1"/>
    </source>
</evidence>
<evidence type="ECO:0008006" key="5">
    <source>
        <dbReference type="Google" id="ProtNLM"/>
    </source>
</evidence>
<feature type="chain" id="PRO_5011658419" description="Aminotransferase yhxA" evidence="2">
    <location>
        <begin position="29"/>
        <end position="108"/>
    </location>
</feature>
<evidence type="ECO:0000313" key="4">
    <source>
        <dbReference type="Proteomes" id="UP000198855"/>
    </source>
</evidence>